<dbReference type="PANTHER" id="PTHR34720">
    <property type="entry name" value="MICROCYSTIN DEPENDENT PROTEIN"/>
    <property type="match status" value="1"/>
</dbReference>
<name>A0ABT6WW81_9ACTN</name>
<comment type="caution">
    <text evidence="4">The sequence shown here is derived from an EMBL/GenBank/DDBJ whole genome shotgun (WGS) entry which is preliminary data.</text>
</comment>
<sequence>MHRTGAAVLLVYTVMLAATALVVQRAEAAITSPFALRYSANTNGSILLRGNSNLVCPPAGDCLNARQGLQPSGESLDNNAYTMMNADADGDLGVGTVNDSTATVTLPPGSVVLFAALYWAADTTPGSSGSAAPFPGRKNKVRFRTPANPVWQPITASTTHGNNTYQGFADVTALVAGSGNGVYGVADIQAGTGGGRFAGWTLAVAYRNPAEDLRALRIYDGFGSVSTSSGEVDIKVGGFETPHSGTVRAEIGTVVYEGDRGITGDVLKLNGTSVSDAANPANNFFNGTISDGGVSVPGRNPGWPNVFGADIDQFDATGRLGHAATSATLTLDSSGDTFYPGVVTFAIDLYAPKLTTTVTSVDVDGGALLPGDVVEYRIEVRNEGNDSADAAMISNAIPTWTSYVPGSLRVQGATVTDAAGDDAGTYAAGRADLALGSIPYQGVVRATLRVRVEAGAPLGYAITNLVNLTYTGRSAQVTVSGPVAALATPIAPAQTDLVAALTVQPAVVQRADVPVAVTYTGTVANDGTALENAATAELTLPAGLSAGALPTGCTVFAQIVTCALGPLAPGTRATVVIPATAGGTAGAQPGATLQASGSGTDGNVANDTATASFRMNLAPNAVDDTAATTTGARVTVAVLGNDDDPDGPAAALHATIRTPPGHGAAVVEADGTISYTPAATWAGDDTFRYELTDADGGSDTATVSVRTANARPVARDDADATASGAEVSVGVLGNDDDPNGDTLTVVAVSGPQAGAGSVRIDGGAIVYNPVATFVGQAVLGYTVSDGQDTAVAQVLVDVENALPTAADDLAGVSYRGSVTIPVLANDADSNADPISVHTVGAPSSGSATITPGGILYQAAPGFSGVATFAYTIIDTHLGQSTGQVTVTVANAPPTASDKTETTAYLTPVSVAPLAGAADENGDTLRVSGTTRTVHGLLAHHPDGTLTYTPDDRWSGTESFTVTIADTRGGTVTTTVTITVLNAPPVARPEATTLPSGLPSVIDVLANDEDPNGDTLGVTIDLPAAHGTATVSAGRVDYQPAAGYAGPDSFHYTVSDGRGGTSGATVTIELVNAYPLARADAAGTDTGVGVTVDVAANDSDPNGDTLTVSGWTAAAHGTVAAGPGGTLRYTPEPGFTGLDSFGYTIEDPHRASAAAGVTITVRNAAPVAVDDAYTVHQQGSTILSVLGNDSDPNTGQTLGIAGVGAGSIGTVTVTGPETIQYTPRPGSAGLDTFDYLLTDDLGGTDTGTVRVTVDAAPTAVDDTADTPAATFVEIAAAGNDIDPEQQPLTVSSAGMPANGIAMIQAAGTVGYAPNRGFTGTDAFPYVIRDAAGNTASGRIEVRVANAAPVARPDAAATRSDEVVDVDVLANDSDDNPGQTLSLSAVGPPDHGTATRVGNRISYTPPAEWTGEDRFRYVVSDDLNGLAETTVTVTVTHQIPLAVADLRATPYGRAVTVPVLDNDLDPAGSLRVTAVTTPDHGTAQINDGATVTYTPPSEFSGTASFDYTARGHAGAPTTARVTITVEPPPVAPDREAGTPPGSPVAIALPTNDGMGQPVTLGRVARPAHGTVTVNADGTITYTPDPGFIGTDRFTYEIIDAAGNVAYGTIVVTVAADDPSPDPSGSPSATPPAPSPSAIPSPSATVSTPVTSPPGTSPPLRPTAAPPTSPAGPRPPARTPSSAPTSAAPTPGAAPAPPDLPTTGRNLTVATAAGALATVLGAALYRLGSCRVPPEVRPAERNRRR</sequence>
<accession>A0ABT6WW81</accession>
<dbReference type="InterPro" id="IPR021779">
    <property type="entry name" value="DUF3344"/>
</dbReference>
<dbReference type="Gene3D" id="2.60.40.3440">
    <property type="match status" value="6"/>
</dbReference>
<dbReference type="PANTHER" id="PTHR34720:SF9">
    <property type="entry name" value="BLR4714 PROTEIN"/>
    <property type="match status" value="1"/>
</dbReference>
<dbReference type="EMBL" id="JASCTH010000028">
    <property type="protein sequence ID" value="MDI6103880.1"/>
    <property type="molecule type" value="Genomic_DNA"/>
</dbReference>
<feature type="domain" description="DUF3344" evidence="3">
    <location>
        <begin position="90"/>
        <end position="336"/>
    </location>
</feature>
<dbReference type="InterPro" id="IPR001434">
    <property type="entry name" value="OmcB-like_DUF11"/>
</dbReference>
<dbReference type="Pfam" id="PF11824">
    <property type="entry name" value="DUF3344"/>
    <property type="match status" value="1"/>
</dbReference>
<dbReference type="Pfam" id="PF01345">
    <property type="entry name" value="DUF11"/>
    <property type="match status" value="1"/>
</dbReference>
<dbReference type="InterPro" id="IPR047589">
    <property type="entry name" value="DUF11_rpt"/>
</dbReference>
<reference evidence="4 5" key="1">
    <citation type="submission" date="2023-05" db="EMBL/GenBank/DDBJ databases">
        <title>Actinoplanes sp. NEAU-A12 genome sequencing.</title>
        <authorList>
            <person name="Wang Z.-S."/>
        </authorList>
    </citation>
    <scope>NUCLEOTIDE SEQUENCE [LARGE SCALE GENOMIC DNA]</scope>
    <source>
        <strain evidence="4 5">NEAU-A12</strain>
    </source>
</reference>
<evidence type="ECO:0000259" key="2">
    <source>
        <dbReference type="Pfam" id="PF01345"/>
    </source>
</evidence>
<dbReference type="RefSeq" id="WP_282765127.1">
    <property type="nucleotide sequence ID" value="NZ_JASCTH010000028.1"/>
</dbReference>
<dbReference type="Proteomes" id="UP001241758">
    <property type="component" value="Unassembled WGS sequence"/>
</dbReference>
<evidence type="ECO:0000313" key="4">
    <source>
        <dbReference type="EMBL" id="MDI6103880.1"/>
    </source>
</evidence>
<proteinExistence type="predicted"/>
<feature type="compositionally biased region" description="Pro residues" evidence="1">
    <location>
        <begin position="1618"/>
        <end position="1636"/>
    </location>
</feature>
<feature type="domain" description="DUF11" evidence="2">
    <location>
        <begin position="511"/>
        <end position="612"/>
    </location>
</feature>
<protein>
    <submittedName>
        <fullName evidence="4">Ig-like domain-containing protein</fullName>
    </submittedName>
</protein>
<organism evidence="4 5">
    <name type="scientific">Actinoplanes sandaracinus</name>
    <dbReference type="NCBI Taxonomy" id="3045177"/>
    <lineage>
        <taxon>Bacteria</taxon>
        <taxon>Bacillati</taxon>
        <taxon>Actinomycetota</taxon>
        <taxon>Actinomycetes</taxon>
        <taxon>Micromonosporales</taxon>
        <taxon>Micromonosporaceae</taxon>
        <taxon>Actinoplanes</taxon>
    </lineage>
</organism>
<dbReference type="NCBIfam" id="TIGR01451">
    <property type="entry name" value="B_ant_repeat"/>
    <property type="match status" value="1"/>
</dbReference>
<feature type="region of interest" description="Disordered" evidence="1">
    <location>
        <begin position="1370"/>
        <end position="1395"/>
    </location>
</feature>
<feature type="compositionally biased region" description="Low complexity" evidence="1">
    <location>
        <begin position="1676"/>
        <end position="1688"/>
    </location>
</feature>
<feature type="compositionally biased region" description="Pro residues" evidence="1">
    <location>
        <begin position="1648"/>
        <end position="1675"/>
    </location>
</feature>
<feature type="compositionally biased region" description="Low complexity" evidence="1">
    <location>
        <begin position="1637"/>
        <end position="1647"/>
    </location>
</feature>
<dbReference type="Gene3D" id="2.60.40.2810">
    <property type="match status" value="5"/>
</dbReference>
<feature type="region of interest" description="Disordered" evidence="1">
    <location>
        <begin position="1614"/>
        <end position="1702"/>
    </location>
</feature>
<dbReference type="Pfam" id="PF17963">
    <property type="entry name" value="Big_9"/>
    <property type="match status" value="11"/>
</dbReference>
<keyword evidence="5" id="KW-1185">Reference proteome</keyword>
<evidence type="ECO:0000313" key="5">
    <source>
        <dbReference type="Proteomes" id="UP001241758"/>
    </source>
</evidence>
<evidence type="ECO:0000256" key="1">
    <source>
        <dbReference type="SAM" id="MobiDB-lite"/>
    </source>
</evidence>
<dbReference type="NCBIfam" id="NF012211">
    <property type="entry name" value="tand_rpt_95"/>
    <property type="match status" value="11"/>
</dbReference>
<evidence type="ECO:0000259" key="3">
    <source>
        <dbReference type="Pfam" id="PF11824"/>
    </source>
</evidence>
<gene>
    <name evidence="4" type="ORF">QLQ12_35225</name>
</gene>